<dbReference type="InterPro" id="IPR046985">
    <property type="entry name" value="IP5"/>
</dbReference>
<feature type="transmembrane region" description="Helical" evidence="2">
    <location>
        <begin position="263"/>
        <end position="283"/>
    </location>
</feature>
<gene>
    <name evidence="4" type="ORF">PCOR1329_LOCUS40897</name>
</gene>
<dbReference type="InterPro" id="IPR000300">
    <property type="entry name" value="IPPc"/>
</dbReference>
<dbReference type="InterPro" id="IPR036691">
    <property type="entry name" value="Endo/exonu/phosph_ase_sf"/>
</dbReference>
<evidence type="ECO:0000313" key="5">
    <source>
        <dbReference type="Proteomes" id="UP001189429"/>
    </source>
</evidence>
<dbReference type="PANTHER" id="PTHR11200:SF300">
    <property type="entry name" value="TYPE II INOSITOL 1,4,5-TRISPHOSPHATE 5-PHOSPHATASE"/>
    <property type="match status" value="1"/>
</dbReference>
<keyword evidence="2" id="KW-0472">Membrane</keyword>
<keyword evidence="2" id="KW-0812">Transmembrane</keyword>
<evidence type="ECO:0000259" key="3">
    <source>
        <dbReference type="SMART" id="SM00128"/>
    </source>
</evidence>
<dbReference type="EMBL" id="CAUYUJ010014928">
    <property type="protein sequence ID" value="CAK0847775.1"/>
    <property type="molecule type" value="Genomic_DNA"/>
</dbReference>
<feature type="domain" description="Inositol polyphosphate-related phosphatase" evidence="3">
    <location>
        <begin position="1"/>
        <end position="230"/>
    </location>
</feature>
<dbReference type="PANTHER" id="PTHR11200">
    <property type="entry name" value="INOSITOL 5-PHOSPHATASE"/>
    <property type="match status" value="1"/>
</dbReference>
<dbReference type="Pfam" id="PF22669">
    <property type="entry name" value="Exo_endo_phos2"/>
    <property type="match status" value="1"/>
</dbReference>
<dbReference type="SMART" id="SM00128">
    <property type="entry name" value="IPPc"/>
    <property type="match status" value="1"/>
</dbReference>
<feature type="region of interest" description="Disordered" evidence="1">
    <location>
        <begin position="292"/>
        <end position="312"/>
    </location>
</feature>
<name>A0ABN9TNW7_9DINO</name>
<proteinExistence type="predicted"/>
<evidence type="ECO:0000256" key="2">
    <source>
        <dbReference type="SAM" id="Phobius"/>
    </source>
</evidence>
<dbReference type="Proteomes" id="UP001189429">
    <property type="component" value="Unassembled WGS sequence"/>
</dbReference>
<keyword evidence="2" id="KW-1133">Transmembrane helix</keyword>
<sequence length="336" mass="37831">MVGLTLLVYVQGSLRPYLGGVDCDRVKTGMDGMSGNKGCVCVRMLLGSLSLCFINVHLASGQTACAERSEHLWQILSDAFQGTSIRGRGKLRAPKMGFLRQSRYFACDHGLLVLFGDMNIRLELLPEEQRPPGGPEAWLDRDQLSLGKLPSLRGFREGDIRFAPTFKYVPGSSTFSDKRCPAWTDRVVFKAASGVDVELLEYDSFPQMMHTSDHHAIAAQFFVAGAGSVESGLPPSSRHMQKQSKKQRGDDFAFLHTHTYRYIYIYIHIYVSVCIYIYIYIYGAASEEQIGRMEEEEEEEEEEKEGGRRRGGGTHTHISIYIYIDIDIQIPFSIFV</sequence>
<accession>A0ABN9TNW7</accession>
<feature type="compositionally biased region" description="Acidic residues" evidence="1">
    <location>
        <begin position="294"/>
        <end position="304"/>
    </location>
</feature>
<organism evidence="4 5">
    <name type="scientific">Prorocentrum cordatum</name>
    <dbReference type="NCBI Taxonomy" id="2364126"/>
    <lineage>
        <taxon>Eukaryota</taxon>
        <taxon>Sar</taxon>
        <taxon>Alveolata</taxon>
        <taxon>Dinophyceae</taxon>
        <taxon>Prorocentrales</taxon>
        <taxon>Prorocentraceae</taxon>
        <taxon>Prorocentrum</taxon>
    </lineage>
</organism>
<evidence type="ECO:0000256" key="1">
    <source>
        <dbReference type="SAM" id="MobiDB-lite"/>
    </source>
</evidence>
<dbReference type="Gene3D" id="3.60.10.10">
    <property type="entry name" value="Endonuclease/exonuclease/phosphatase"/>
    <property type="match status" value="1"/>
</dbReference>
<evidence type="ECO:0000313" key="4">
    <source>
        <dbReference type="EMBL" id="CAK0847775.1"/>
    </source>
</evidence>
<comment type="caution">
    <text evidence="4">The sequence shown here is derived from an EMBL/GenBank/DDBJ whole genome shotgun (WGS) entry which is preliminary data.</text>
</comment>
<protein>
    <recommendedName>
        <fullName evidence="3">Inositol polyphosphate-related phosphatase domain-containing protein</fullName>
    </recommendedName>
</protein>
<dbReference type="SUPFAM" id="SSF56219">
    <property type="entry name" value="DNase I-like"/>
    <property type="match status" value="1"/>
</dbReference>
<reference evidence="4" key="1">
    <citation type="submission" date="2023-10" db="EMBL/GenBank/DDBJ databases">
        <authorList>
            <person name="Chen Y."/>
            <person name="Shah S."/>
            <person name="Dougan E. K."/>
            <person name="Thang M."/>
            <person name="Chan C."/>
        </authorList>
    </citation>
    <scope>NUCLEOTIDE SEQUENCE [LARGE SCALE GENOMIC DNA]</scope>
</reference>
<keyword evidence="5" id="KW-1185">Reference proteome</keyword>